<evidence type="ECO:0000256" key="3">
    <source>
        <dbReference type="ARBA" id="ARBA00011245"/>
    </source>
</evidence>
<comment type="catalytic activity">
    <reaction evidence="11">
        <text>2-amino-3-carboxymuconate 6-semialdehyde + H(+) = 2-aminomuconate 6-semialdehyde + CO2</text>
        <dbReference type="Rhea" id="RHEA:16557"/>
        <dbReference type="ChEBI" id="CHEBI:15378"/>
        <dbReference type="ChEBI" id="CHEBI:16526"/>
        <dbReference type="ChEBI" id="CHEBI:77634"/>
        <dbReference type="ChEBI" id="CHEBI:77803"/>
        <dbReference type="EC" id="4.1.1.45"/>
    </reaction>
</comment>
<proteinExistence type="inferred from homology"/>
<dbReference type="RefSeq" id="XP_014674865.1">
    <property type="nucleotide sequence ID" value="XM_014819379.1"/>
</dbReference>
<keyword evidence="8" id="KW-0862">Zinc</keyword>
<evidence type="ECO:0000259" key="12">
    <source>
        <dbReference type="Pfam" id="PF04909"/>
    </source>
</evidence>
<evidence type="ECO:0000313" key="14">
    <source>
        <dbReference type="RefSeq" id="XP_014674865.1"/>
    </source>
</evidence>
<dbReference type="Gene3D" id="3.20.20.140">
    <property type="entry name" value="Metal-dependent hydrolases"/>
    <property type="match status" value="1"/>
</dbReference>
<dbReference type="InterPro" id="IPR032465">
    <property type="entry name" value="ACMSD"/>
</dbReference>
<evidence type="ECO:0000313" key="13">
    <source>
        <dbReference type="Proteomes" id="UP000695022"/>
    </source>
</evidence>
<evidence type="ECO:0000256" key="9">
    <source>
        <dbReference type="ARBA" id="ARBA00023239"/>
    </source>
</evidence>
<name>A0ABM1ERP4_PRICU</name>
<sequence length="339" mass="38624">MKVDIHTHILPKTWPDLHKRYGYGGFISLDHHEPGKARMMIDDKLFRIIEENCWSTKARISDMDRDGVTVQALSTVPVMFNYWAKPADTLDLCRLLNNDMADQIRTHPDRFVGLGTLPMQAPRLAVEELKRIHHDLGFPGIQIGSHINDWDLNAPELDPIYATAQDLDCAIFVHPWDMDQSGRMNKYWLPWLVGMPAETTTSVVSILFGGVLERFPRLKVCFAHGCGTFPYTIGRIEHGFNVRPDLCAIDNSHGPRNYIGRIWSDSLVHDRDALRLLMKTLGHDRVMLGSDYPFPLGEHQVGKLIESMPDISPQLKDDLLAGNCCQFLGLERSRFELKK</sequence>
<feature type="domain" description="Amidohydrolase-related" evidence="12">
    <location>
        <begin position="3"/>
        <end position="329"/>
    </location>
</feature>
<dbReference type="Proteomes" id="UP000695022">
    <property type="component" value="Unplaced"/>
</dbReference>
<comment type="subunit">
    <text evidence="3 11">Monomer.</text>
</comment>
<evidence type="ECO:0000256" key="8">
    <source>
        <dbReference type="ARBA" id="ARBA00022833"/>
    </source>
</evidence>
<dbReference type="Pfam" id="PF04909">
    <property type="entry name" value="Amidohydro_2"/>
    <property type="match status" value="1"/>
</dbReference>
<keyword evidence="13" id="KW-1185">Reference proteome</keyword>
<gene>
    <name evidence="14" type="primary">LOC106814977</name>
</gene>
<evidence type="ECO:0000256" key="1">
    <source>
        <dbReference type="ARBA" id="ARBA00005079"/>
    </source>
</evidence>
<protein>
    <recommendedName>
        <fullName evidence="5 11">2-amino-3-carboxymuconate-6-semialdehyde decarboxylase</fullName>
        <ecNumber evidence="4 11">4.1.1.45</ecNumber>
    </recommendedName>
    <alternativeName>
        <fullName evidence="10 11">Picolinate carboxylase</fullName>
    </alternativeName>
</protein>
<dbReference type="EC" id="4.1.1.45" evidence="4 11"/>
<dbReference type="InterPro" id="IPR032466">
    <property type="entry name" value="Metal_Hydrolase"/>
</dbReference>
<dbReference type="CDD" id="cd01292">
    <property type="entry name" value="metallo-dependent_hydrolases"/>
    <property type="match status" value="1"/>
</dbReference>
<dbReference type="GeneID" id="106814977"/>
<keyword evidence="9 11" id="KW-0456">Lyase</keyword>
<comment type="similarity">
    <text evidence="2">Belongs to the metallo-dependent hydrolases superfamily. ACMSD family.</text>
</comment>
<reference evidence="14" key="1">
    <citation type="submission" date="2025-08" db="UniProtKB">
        <authorList>
            <consortium name="RefSeq"/>
        </authorList>
    </citation>
    <scope>IDENTIFICATION</scope>
</reference>
<evidence type="ECO:0000256" key="4">
    <source>
        <dbReference type="ARBA" id="ARBA00012365"/>
    </source>
</evidence>
<comment type="function">
    <text evidence="11">Converts alpha-amino-beta-carboxymuconate-epsilon-semialdehyde (ACMS) to alpha-aminomuconate semialdehyde (AMS).</text>
</comment>
<evidence type="ECO:0000256" key="2">
    <source>
        <dbReference type="ARBA" id="ARBA00005871"/>
    </source>
</evidence>
<dbReference type="PANTHER" id="PTHR21240">
    <property type="entry name" value="2-AMINO-3-CARBOXYLMUCONATE-6-SEMIALDEHYDE DECARBOXYLASE"/>
    <property type="match status" value="1"/>
</dbReference>
<organism evidence="13 14">
    <name type="scientific">Priapulus caudatus</name>
    <name type="common">Priapulid worm</name>
    <dbReference type="NCBI Taxonomy" id="37621"/>
    <lineage>
        <taxon>Eukaryota</taxon>
        <taxon>Metazoa</taxon>
        <taxon>Ecdysozoa</taxon>
        <taxon>Scalidophora</taxon>
        <taxon>Priapulida</taxon>
        <taxon>Priapulimorpha</taxon>
        <taxon>Priapulimorphida</taxon>
        <taxon>Priapulidae</taxon>
        <taxon>Priapulus</taxon>
    </lineage>
</organism>
<evidence type="ECO:0000256" key="7">
    <source>
        <dbReference type="ARBA" id="ARBA00022793"/>
    </source>
</evidence>
<dbReference type="InterPro" id="IPR006680">
    <property type="entry name" value="Amidohydro-rel"/>
</dbReference>
<dbReference type="SUPFAM" id="SSF51556">
    <property type="entry name" value="Metallo-dependent hydrolases"/>
    <property type="match status" value="1"/>
</dbReference>
<keyword evidence="6" id="KW-0479">Metal-binding</keyword>
<evidence type="ECO:0000256" key="6">
    <source>
        <dbReference type="ARBA" id="ARBA00022723"/>
    </source>
</evidence>
<evidence type="ECO:0000256" key="10">
    <source>
        <dbReference type="ARBA" id="ARBA00031120"/>
    </source>
</evidence>
<evidence type="ECO:0000256" key="11">
    <source>
        <dbReference type="RuleBase" id="RU366045"/>
    </source>
</evidence>
<keyword evidence="7 11" id="KW-0210">Decarboxylase</keyword>
<dbReference type="PANTHER" id="PTHR21240:SF27">
    <property type="entry name" value="2-AMINO-3-CARBOXYMUCONATE-6-SEMIALDEHYDE DECARBOXYLASE"/>
    <property type="match status" value="1"/>
</dbReference>
<evidence type="ECO:0000256" key="5">
    <source>
        <dbReference type="ARBA" id="ARBA00021214"/>
    </source>
</evidence>
<accession>A0ABM1ERP4</accession>
<comment type="pathway">
    <text evidence="1 11">Secondary metabolite metabolism; quinolate metabolism.</text>
</comment>